<dbReference type="Proteomes" id="UP000266723">
    <property type="component" value="Unassembled WGS sequence"/>
</dbReference>
<comment type="caution">
    <text evidence="1">The sequence shown here is derived from an EMBL/GenBank/DDBJ whole genome shotgun (WGS) entry which is preliminary data.</text>
</comment>
<sequence length="159" mass="17843">MVSQSNRLSSEYKSSNLQAMNITTSTTPRIFISVGKFLHPACRFEPQPSPTVCLDSGCTYQDVFSEASVYMLSCFDVTSAVLIAQVPPRHKRNALLLRVLLQLLASSKCLTNLCFNEELSCDHFTRSDTIDRFKECVKEKEGVPPVKQRSLELFLVKSS</sequence>
<keyword evidence="2" id="KW-1185">Reference proteome</keyword>
<name>A0ABQ7D4J4_BRACR</name>
<organism evidence="1 2">
    <name type="scientific">Brassica cretica</name>
    <name type="common">Mustard</name>
    <dbReference type="NCBI Taxonomy" id="69181"/>
    <lineage>
        <taxon>Eukaryota</taxon>
        <taxon>Viridiplantae</taxon>
        <taxon>Streptophyta</taxon>
        <taxon>Embryophyta</taxon>
        <taxon>Tracheophyta</taxon>
        <taxon>Spermatophyta</taxon>
        <taxon>Magnoliopsida</taxon>
        <taxon>eudicotyledons</taxon>
        <taxon>Gunneridae</taxon>
        <taxon>Pentapetalae</taxon>
        <taxon>rosids</taxon>
        <taxon>malvids</taxon>
        <taxon>Brassicales</taxon>
        <taxon>Brassicaceae</taxon>
        <taxon>Brassiceae</taxon>
        <taxon>Brassica</taxon>
    </lineage>
</organism>
<protein>
    <submittedName>
        <fullName evidence="1">Uncharacterized protein</fullName>
    </submittedName>
</protein>
<reference evidence="1 2" key="1">
    <citation type="journal article" date="2020" name="BMC Genomics">
        <title>Intraspecific diversification of the crop wild relative Brassica cretica Lam. using demographic model selection.</title>
        <authorList>
            <person name="Kioukis A."/>
            <person name="Michalopoulou V.A."/>
            <person name="Briers L."/>
            <person name="Pirintsos S."/>
            <person name="Studholme D.J."/>
            <person name="Pavlidis P."/>
            <person name="Sarris P.F."/>
        </authorList>
    </citation>
    <scope>NUCLEOTIDE SEQUENCE [LARGE SCALE GENOMIC DNA]</scope>
    <source>
        <strain evidence="2">cv. PFS-1207/04</strain>
    </source>
</reference>
<accession>A0ABQ7D4J4</accession>
<proteinExistence type="predicted"/>
<dbReference type="EMBL" id="QGKV02000759">
    <property type="protein sequence ID" value="KAF3566635.1"/>
    <property type="molecule type" value="Genomic_DNA"/>
</dbReference>
<gene>
    <name evidence="1" type="ORF">DY000_02017414</name>
</gene>
<evidence type="ECO:0000313" key="1">
    <source>
        <dbReference type="EMBL" id="KAF3566635.1"/>
    </source>
</evidence>
<evidence type="ECO:0000313" key="2">
    <source>
        <dbReference type="Proteomes" id="UP000266723"/>
    </source>
</evidence>